<keyword evidence="3" id="KW-1185">Reference proteome</keyword>
<evidence type="ECO:0000313" key="2">
    <source>
        <dbReference type="EMBL" id="MFC3883678.1"/>
    </source>
</evidence>
<evidence type="ECO:0000313" key="3">
    <source>
        <dbReference type="Proteomes" id="UP001595752"/>
    </source>
</evidence>
<name>A0ABV8B078_9BACI</name>
<feature type="transmembrane region" description="Helical" evidence="1">
    <location>
        <begin position="38"/>
        <end position="56"/>
    </location>
</feature>
<protein>
    <submittedName>
        <fullName evidence="2">Uncharacterized protein</fullName>
    </submittedName>
</protein>
<dbReference type="Proteomes" id="UP001595752">
    <property type="component" value="Unassembled WGS sequence"/>
</dbReference>
<dbReference type="EMBL" id="JBHRZT010000039">
    <property type="protein sequence ID" value="MFC3883678.1"/>
    <property type="molecule type" value="Genomic_DNA"/>
</dbReference>
<evidence type="ECO:0000256" key="1">
    <source>
        <dbReference type="SAM" id="Phobius"/>
    </source>
</evidence>
<sequence>MKHWGLQYSNPVKMKGMVDMNDTGKSPLKQTKREISEYSLVFMIISVSSLMAFITLPNEMVTLFKGAVDFLLK</sequence>
<reference evidence="3" key="1">
    <citation type="journal article" date="2019" name="Int. J. Syst. Evol. Microbiol.">
        <title>The Global Catalogue of Microorganisms (GCM) 10K type strain sequencing project: providing services to taxonomists for standard genome sequencing and annotation.</title>
        <authorList>
            <consortium name="The Broad Institute Genomics Platform"/>
            <consortium name="The Broad Institute Genome Sequencing Center for Infectious Disease"/>
            <person name="Wu L."/>
            <person name="Ma J."/>
        </authorList>
    </citation>
    <scope>NUCLEOTIDE SEQUENCE [LARGE SCALE GENOMIC DNA]</scope>
    <source>
        <strain evidence="3">CCUG 61889</strain>
    </source>
</reference>
<accession>A0ABV8B078</accession>
<comment type="caution">
    <text evidence="2">The sequence shown here is derived from an EMBL/GenBank/DDBJ whole genome shotgun (WGS) entry which is preliminary data.</text>
</comment>
<dbReference type="RefSeq" id="WP_377914398.1">
    <property type="nucleotide sequence ID" value="NZ_JBHRZT010000039.1"/>
</dbReference>
<gene>
    <name evidence="2" type="ORF">ACFOU2_09295</name>
</gene>
<keyword evidence="1" id="KW-1133">Transmembrane helix</keyword>
<keyword evidence="1" id="KW-0472">Membrane</keyword>
<organism evidence="2 3">
    <name type="scientific">Bacillus songklensis</name>
    <dbReference type="NCBI Taxonomy" id="1069116"/>
    <lineage>
        <taxon>Bacteria</taxon>
        <taxon>Bacillati</taxon>
        <taxon>Bacillota</taxon>
        <taxon>Bacilli</taxon>
        <taxon>Bacillales</taxon>
        <taxon>Bacillaceae</taxon>
        <taxon>Bacillus</taxon>
    </lineage>
</organism>
<proteinExistence type="predicted"/>
<keyword evidence="1" id="KW-0812">Transmembrane</keyword>